<name>A0A653D290_CALMS</name>
<protein>
    <submittedName>
        <fullName evidence="2">Uncharacterized protein</fullName>
    </submittedName>
</protein>
<organism evidence="2 3">
    <name type="scientific">Callosobruchus maculatus</name>
    <name type="common">Southern cowpea weevil</name>
    <name type="synonym">Pulse bruchid</name>
    <dbReference type="NCBI Taxonomy" id="64391"/>
    <lineage>
        <taxon>Eukaryota</taxon>
        <taxon>Metazoa</taxon>
        <taxon>Ecdysozoa</taxon>
        <taxon>Arthropoda</taxon>
        <taxon>Hexapoda</taxon>
        <taxon>Insecta</taxon>
        <taxon>Pterygota</taxon>
        <taxon>Neoptera</taxon>
        <taxon>Endopterygota</taxon>
        <taxon>Coleoptera</taxon>
        <taxon>Polyphaga</taxon>
        <taxon>Cucujiformia</taxon>
        <taxon>Chrysomeloidea</taxon>
        <taxon>Chrysomelidae</taxon>
        <taxon>Bruchinae</taxon>
        <taxon>Bruchini</taxon>
        <taxon>Callosobruchus</taxon>
    </lineage>
</organism>
<reference evidence="2 3" key="1">
    <citation type="submission" date="2019-01" db="EMBL/GenBank/DDBJ databases">
        <authorList>
            <person name="Sayadi A."/>
        </authorList>
    </citation>
    <scope>NUCLEOTIDE SEQUENCE [LARGE SCALE GENOMIC DNA]</scope>
</reference>
<evidence type="ECO:0000313" key="2">
    <source>
        <dbReference type="EMBL" id="VEN54281.1"/>
    </source>
</evidence>
<dbReference type="AlphaFoldDB" id="A0A653D290"/>
<evidence type="ECO:0000256" key="1">
    <source>
        <dbReference type="SAM" id="MobiDB-lite"/>
    </source>
</evidence>
<evidence type="ECO:0000313" key="3">
    <source>
        <dbReference type="Proteomes" id="UP000410492"/>
    </source>
</evidence>
<accession>A0A653D290</accession>
<keyword evidence="3" id="KW-1185">Reference proteome</keyword>
<dbReference type="Proteomes" id="UP000410492">
    <property type="component" value="Unassembled WGS sequence"/>
</dbReference>
<feature type="region of interest" description="Disordered" evidence="1">
    <location>
        <begin position="1"/>
        <end position="25"/>
    </location>
</feature>
<gene>
    <name evidence="2" type="ORF">CALMAC_LOCUS13798</name>
</gene>
<dbReference type="EMBL" id="CAACVG010009821">
    <property type="protein sequence ID" value="VEN54281.1"/>
    <property type="molecule type" value="Genomic_DNA"/>
</dbReference>
<sequence length="77" mass="8974">MTQFSAKTVRDGRTEKPIAVSWRSGSTRRALSRDPKYFYDYCPSRPLRWIHNQSQCCDQKKYGDLNSKLQSSQEQVG</sequence>
<proteinExistence type="predicted"/>